<keyword evidence="2" id="KW-1133">Transmembrane helix</keyword>
<evidence type="ECO:0000256" key="1">
    <source>
        <dbReference type="SAM" id="Coils"/>
    </source>
</evidence>
<dbReference type="Proteomes" id="UP000584642">
    <property type="component" value="Unassembled WGS sequence"/>
</dbReference>
<evidence type="ECO:0000256" key="2">
    <source>
        <dbReference type="SAM" id="Phobius"/>
    </source>
</evidence>
<gene>
    <name evidence="3" type="ORF">HND93_14550</name>
</gene>
<name>A0ABX2TCG0_9PROT</name>
<evidence type="ECO:0000313" key="3">
    <source>
        <dbReference type="EMBL" id="NYZ20931.1"/>
    </source>
</evidence>
<proteinExistence type="predicted"/>
<comment type="caution">
    <text evidence="3">The sequence shown here is derived from an EMBL/GenBank/DDBJ whole genome shotgun (WGS) entry which is preliminary data.</text>
</comment>
<feature type="coiled-coil region" evidence="1">
    <location>
        <begin position="82"/>
        <end position="109"/>
    </location>
</feature>
<protein>
    <submittedName>
        <fullName evidence="3">YtxH domain-containing protein</fullName>
    </submittedName>
</protein>
<sequence>MAKKTKKALKKQQRMLQAAMAANGGGMGMGQAQGLLGGLAGLLPARGSERFLVGVLVGGAAAYLLSDEEMRGRVMKSGLKLYASLLGGLAEMKEQAADLQAELEAEQAGAS</sequence>
<reference evidence="3 4" key="1">
    <citation type="submission" date="2020-05" db="EMBL/GenBank/DDBJ databases">
        <title>Azospirillum oleiclasticum sp. nov, a nitrogen-fixing and heavy crude oil-emulsifying bacterium isolated from the crude oil of Yumen Oilfield.</title>
        <authorList>
            <person name="Wu D."/>
            <person name="Cai M."/>
            <person name="Zhang X."/>
        </authorList>
    </citation>
    <scope>NUCLEOTIDE SEQUENCE [LARGE SCALE GENOMIC DNA]</scope>
    <source>
        <strain evidence="3 4">ROY-1-1-2</strain>
    </source>
</reference>
<dbReference type="EMBL" id="JABFDB010000010">
    <property type="protein sequence ID" value="NYZ20931.1"/>
    <property type="molecule type" value="Genomic_DNA"/>
</dbReference>
<evidence type="ECO:0000313" key="4">
    <source>
        <dbReference type="Proteomes" id="UP000584642"/>
    </source>
</evidence>
<feature type="transmembrane region" description="Helical" evidence="2">
    <location>
        <begin position="50"/>
        <end position="66"/>
    </location>
</feature>
<organism evidence="3 4">
    <name type="scientific">Azospirillum oleiclasticum</name>
    <dbReference type="NCBI Taxonomy" id="2735135"/>
    <lineage>
        <taxon>Bacteria</taxon>
        <taxon>Pseudomonadati</taxon>
        <taxon>Pseudomonadota</taxon>
        <taxon>Alphaproteobacteria</taxon>
        <taxon>Rhodospirillales</taxon>
        <taxon>Azospirillaceae</taxon>
        <taxon>Azospirillum</taxon>
    </lineage>
</organism>
<keyword evidence="2" id="KW-0472">Membrane</keyword>
<keyword evidence="4" id="KW-1185">Reference proteome</keyword>
<keyword evidence="2" id="KW-0812">Transmembrane</keyword>
<keyword evidence="1" id="KW-0175">Coiled coil</keyword>
<accession>A0ABX2TCG0</accession>
<dbReference type="RefSeq" id="WP_180282712.1">
    <property type="nucleotide sequence ID" value="NZ_JABFDB010000010.1"/>
</dbReference>